<dbReference type="SUPFAM" id="SSF47413">
    <property type="entry name" value="lambda repressor-like DNA-binding domains"/>
    <property type="match status" value="1"/>
</dbReference>
<name>A0A174TSJ4_FLAPL</name>
<organism evidence="3 4">
    <name type="scientific">Flavonifractor plautii</name>
    <name type="common">Fusobacterium plautii</name>
    <dbReference type="NCBI Taxonomy" id="292800"/>
    <lineage>
        <taxon>Bacteria</taxon>
        <taxon>Bacillati</taxon>
        <taxon>Bacillota</taxon>
        <taxon>Clostridia</taxon>
        <taxon>Eubacteriales</taxon>
        <taxon>Oscillospiraceae</taxon>
        <taxon>Flavonifractor</taxon>
    </lineage>
</organism>
<dbReference type="EMBL" id="CYZT01000680">
    <property type="protein sequence ID" value="CUQ10420.1"/>
    <property type="molecule type" value="Genomic_DNA"/>
</dbReference>
<feature type="domain" description="HTH cro/C1-type" evidence="2">
    <location>
        <begin position="10"/>
        <end position="62"/>
    </location>
</feature>
<dbReference type="GO" id="GO:0003677">
    <property type="term" value="F:DNA binding"/>
    <property type="evidence" value="ECO:0007669"/>
    <property type="project" value="UniProtKB-KW"/>
</dbReference>
<dbReference type="CDD" id="cd00093">
    <property type="entry name" value="HTH_XRE"/>
    <property type="match status" value="1"/>
</dbReference>
<dbReference type="Proteomes" id="UP000095746">
    <property type="component" value="Unassembled WGS sequence"/>
</dbReference>
<dbReference type="PANTHER" id="PTHR46797:SF1">
    <property type="entry name" value="METHYLPHOSPHONATE SYNTHASE"/>
    <property type="match status" value="1"/>
</dbReference>
<evidence type="ECO:0000256" key="1">
    <source>
        <dbReference type="ARBA" id="ARBA00023125"/>
    </source>
</evidence>
<accession>A0A174TSJ4</accession>
<dbReference type="PROSITE" id="PS50943">
    <property type="entry name" value="HTH_CROC1"/>
    <property type="match status" value="1"/>
</dbReference>
<sequence>MIGMDYRTLIREKRKEKGLSQERLAKLVQVSQPFIAEIESGRKKPSVDVLMRICAVLDISLFGSGEP</sequence>
<dbReference type="PANTHER" id="PTHR46797">
    <property type="entry name" value="HTH-TYPE TRANSCRIPTIONAL REGULATOR"/>
    <property type="match status" value="1"/>
</dbReference>
<dbReference type="GO" id="GO:0003700">
    <property type="term" value="F:DNA-binding transcription factor activity"/>
    <property type="evidence" value="ECO:0007669"/>
    <property type="project" value="TreeGrafter"/>
</dbReference>
<evidence type="ECO:0000313" key="4">
    <source>
        <dbReference type="Proteomes" id="UP000095746"/>
    </source>
</evidence>
<evidence type="ECO:0000313" key="3">
    <source>
        <dbReference type="EMBL" id="CUQ10420.1"/>
    </source>
</evidence>
<dbReference type="AlphaFoldDB" id="A0A174TSJ4"/>
<protein>
    <submittedName>
        <fullName evidence="3">Anaerobic benzoate catabolism transcriptional regulator</fullName>
    </submittedName>
</protein>
<keyword evidence="1" id="KW-0238">DNA-binding</keyword>
<dbReference type="InterPro" id="IPR010982">
    <property type="entry name" value="Lambda_DNA-bd_dom_sf"/>
</dbReference>
<dbReference type="Gene3D" id="1.10.260.40">
    <property type="entry name" value="lambda repressor-like DNA-binding domains"/>
    <property type="match status" value="1"/>
</dbReference>
<gene>
    <name evidence="3" type="ORF">ERS852411_03976</name>
</gene>
<evidence type="ECO:0000259" key="2">
    <source>
        <dbReference type="PROSITE" id="PS50943"/>
    </source>
</evidence>
<dbReference type="InterPro" id="IPR001387">
    <property type="entry name" value="Cro/C1-type_HTH"/>
</dbReference>
<proteinExistence type="predicted"/>
<dbReference type="Pfam" id="PF01381">
    <property type="entry name" value="HTH_3"/>
    <property type="match status" value="1"/>
</dbReference>
<dbReference type="SMART" id="SM00530">
    <property type="entry name" value="HTH_XRE"/>
    <property type="match status" value="1"/>
</dbReference>
<reference evidence="3 4" key="1">
    <citation type="submission" date="2015-09" db="EMBL/GenBank/DDBJ databases">
        <authorList>
            <consortium name="Pathogen Informatics"/>
        </authorList>
    </citation>
    <scope>NUCLEOTIDE SEQUENCE [LARGE SCALE GENOMIC DNA]</scope>
    <source>
        <strain evidence="3 4">2789STDY5608854</strain>
    </source>
</reference>
<dbReference type="GO" id="GO:0005829">
    <property type="term" value="C:cytosol"/>
    <property type="evidence" value="ECO:0007669"/>
    <property type="project" value="TreeGrafter"/>
</dbReference>
<dbReference type="InterPro" id="IPR050807">
    <property type="entry name" value="TransReg_Diox_bact_type"/>
</dbReference>